<dbReference type="InterPro" id="IPR006073">
    <property type="entry name" value="GTP-bd"/>
</dbReference>
<proteinExistence type="predicted"/>
<accession>A0A2V3WEX6</accession>
<evidence type="ECO:0000313" key="2">
    <source>
        <dbReference type="EMBL" id="PXW93203.1"/>
    </source>
</evidence>
<dbReference type="GO" id="GO:0002098">
    <property type="term" value="P:tRNA wobble uridine modification"/>
    <property type="evidence" value="ECO:0007669"/>
    <property type="project" value="TreeGrafter"/>
</dbReference>
<dbReference type="Gene3D" id="3.40.50.300">
    <property type="entry name" value="P-loop containing nucleotide triphosphate hydrolases"/>
    <property type="match status" value="1"/>
</dbReference>
<dbReference type="PANTHER" id="PTHR42714:SF2">
    <property type="entry name" value="TRNA MODIFICATION GTPASE GTPBP3, MITOCHONDRIAL"/>
    <property type="match status" value="1"/>
</dbReference>
<gene>
    <name evidence="2" type="ORF">DES38_101289</name>
</gene>
<dbReference type="Proteomes" id="UP000247922">
    <property type="component" value="Unassembled WGS sequence"/>
</dbReference>
<organism evidence="2 3">
    <name type="scientific">Streptohalobacillus salinus</name>
    <dbReference type="NCBI Taxonomy" id="621096"/>
    <lineage>
        <taxon>Bacteria</taxon>
        <taxon>Bacillati</taxon>
        <taxon>Bacillota</taxon>
        <taxon>Bacilli</taxon>
        <taxon>Bacillales</taxon>
        <taxon>Bacillaceae</taxon>
        <taxon>Streptohalobacillus</taxon>
    </lineage>
</organism>
<dbReference type="CDD" id="cd00882">
    <property type="entry name" value="Ras_like_GTPase"/>
    <property type="match status" value="1"/>
</dbReference>
<dbReference type="PANTHER" id="PTHR42714">
    <property type="entry name" value="TRNA MODIFICATION GTPASE GTPBP3"/>
    <property type="match status" value="1"/>
</dbReference>
<name>A0A2V3WEX6_9BACI</name>
<evidence type="ECO:0000259" key="1">
    <source>
        <dbReference type="Pfam" id="PF01926"/>
    </source>
</evidence>
<dbReference type="GO" id="GO:0030488">
    <property type="term" value="P:tRNA methylation"/>
    <property type="evidence" value="ECO:0007669"/>
    <property type="project" value="TreeGrafter"/>
</dbReference>
<dbReference type="Pfam" id="PF01926">
    <property type="entry name" value="MMR_HSR1"/>
    <property type="match status" value="1"/>
</dbReference>
<dbReference type="SUPFAM" id="SSF52540">
    <property type="entry name" value="P-loop containing nucleoside triphosphate hydrolases"/>
    <property type="match status" value="1"/>
</dbReference>
<dbReference type="GO" id="GO:0005829">
    <property type="term" value="C:cytosol"/>
    <property type="evidence" value="ECO:0007669"/>
    <property type="project" value="TreeGrafter"/>
</dbReference>
<dbReference type="EMBL" id="QJJR01000001">
    <property type="protein sequence ID" value="PXW93203.1"/>
    <property type="molecule type" value="Genomic_DNA"/>
</dbReference>
<sequence>MERKRLDQRLDRLVHLYDHFDQVIDQLPVNVPASVRKQIEKFVFKNDDLKGLIEDIKTRRPPRFILMGRTGVGKSSLINSLFGKYIAKTSAIQIGTKEVERYQYEDNGDVLFEVIDTRGLKESVTRTEDKSAEQALKVAIESFEPDAVFHLMNATERAAMDDDLMQIKRIKPLLGKDVPILTVLTHVDNIEPARIKEAENYPQIKLDRIDEKIEQVKHLMNALQIDVTEVIAVSSYIEWTHDAPETLFIEERKKLAIDFDGRYQIDYLLDFLEHNMDFQASIHLMMSTRIDRAIKKITKQLIQIFSTAASTVALTPIPVSDMSVLIPLQLIMVSFIAYLSGRDLTRETLKDFLLSIGGVGSLGYSFKLIAQQGSKLLNVVLPGSGSVISSTIAFSGTYAMGKAAEAYYLDGMNKKDLKRVIRQADKEAKQKEKELTDD</sequence>
<feature type="domain" description="G" evidence="1">
    <location>
        <begin position="64"/>
        <end position="183"/>
    </location>
</feature>
<dbReference type="OrthoDB" id="9255830at2"/>
<comment type="caution">
    <text evidence="2">The sequence shown here is derived from an EMBL/GenBank/DDBJ whole genome shotgun (WGS) entry which is preliminary data.</text>
</comment>
<dbReference type="AlphaFoldDB" id="A0A2V3WEX6"/>
<dbReference type="RefSeq" id="WP_110250296.1">
    <property type="nucleotide sequence ID" value="NZ_QJJR01000001.1"/>
</dbReference>
<reference evidence="2 3" key="1">
    <citation type="submission" date="2018-05" db="EMBL/GenBank/DDBJ databases">
        <title>Genomic Encyclopedia of Type Strains, Phase IV (KMG-IV): sequencing the most valuable type-strain genomes for metagenomic binning, comparative biology and taxonomic classification.</title>
        <authorList>
            <person name="Goeker M."/>
        </authorList>
    </citation>
    <scope>NUCLEOTIDE SEQUENCE [LARGE SCALE GENOMIC DNA]</scope>
    <source>
        <strain evidence="2 3">DSM 22440</strain>
    </source>
</reference>
<keyword evidence="3" id="KW-1185">Reference proteome</keyword>
<protein>
    <submittedName>
        <fullName evidence="2">Small GTP-binding protein</fullName>
    </submittedName>
</protein>
<dbReference type="InterPro" id="IPR027417">
    <property type="entry name" value="P-loop_NTPase"/>
</dbReference>
<dbReference type="GO" id="GO:0005525">
    <property type="term" value="F:GTP binding"/>
    <property type="evidence" value="ECO:0007669"/>
    <property type="project" value="InterPro"/>
</dbReference>
<evidence type="ECO:0000313" key="3">
    <source>
        <dbReference type="Proteomes" id="UP000247922"/>
    </source>
</evidence>